<sequence>MFILVLFYSTRSSYLRRFLECKKFILLKDCKISYGLHTET</sequence>
<reference evidence="1" key="1">
    <citation type="submission" date="2018-02" db="EMBL/GenBank/DDBJ databases">
        <title>Rhizophora mucronata_Transcriptome.</title>
        <authorList>
            <person name="Meera S.P."/>
            <person name="Sreeshan A."/>
            <person name="Augustine A."/>
        </authorList>
    </citation>
    <scope>NUCLEOTIDE SEQUENCE</scope>
    <source>
        <tissue evidence="1">Leaf</tissue>
    </source>
</reference>
<organism evidence="1">
    <name type="scientific">Rhizophora mucronata</name>
    <name type="common">Asiatic mangrove</name>
    <dbReference type="NCBI Taxonomy" id="61149"/>
    <lineage>
        <taxon>Eukaryota</taxon>
        <taxon>Viridiplantae</taxon>
        <taxon>Streptophyta</taxon>
        <taxon>Embryophyta</taxon>
        <taxon>Tracheophyta</taxon>
        <taxon>Spermatophyta</taxon>
        <taxon>Magnoliopsida</taxon>
        <taxon>eudicotyledons</taxon>
        <taxon>Gunneridae</taxon>
        <taxon>Pentapetalae</taxon>
        <taxon>rosids</taxon>
        <taxon>fabids</taxon>
        <taxon>Malpighiales</taxon>
        <taxon>Rhizophoraceae</taxon>
        <taxon>Rhizophora</taxon>
    </lineage>
</organism>
<dbReference type="AlphaFoldDB" id="A0A2P2NAQ4"/>
<dbReference type="EMBL" id="GGEC01059061">
    <property type="protein sequence ID" value="MBX39545.1"/>
    <property type="molecule type" value="Transcribed_RNA"/>
</dbReference>
<name>A0A2P2NAQ4_RHIMU</name>
<proteinExistence type="predicted"/>
<accession>A0A2P2NAQ4</accession>
<protein>
    <submittedName>
        <fullName evidence="1">Uncharacterized protein</fullName>
    </submittedName>
</protein>
<evidence type="ECO:0000313" key="1">
    <source>
        <dbReference type="EMBL" id="MBX39545.1"/>
    </source>
</evidence>